<sequence length="263" mass="31409">MKKILMSVAAFCALFVAPSLAEAAVRGFATANVNMRSGPSTGYPAVTVIPVGTPVTINGCMNSVNWCDVSFYGGRGWVSGNYVQASYRSDRVYVGPQYYRPLGIPIITFDINTYWGRYYRDRDFYRDRDRWRRYTWEPSRNPPPPPPPRWERDRDRWDPPSPPRPPRWERERSDIRPPSWDRDRAREEWRDRDRDRDRERARIEREQERNREQVERVRERESERVSRDGDRQRFERDSSRDRDRRERSNSKCDQSGIGCQLRP</sequence>
<accession>A0ABV0MCN3</accession>
<dbReference type="SMART" id="SM00287">
    <property type="entry name" value="SH3b"/>
    <property type="match status" value="1"/>
</dbReference>
<gene>
    <name evidence="4" type="ORF">ABK249_32660</name>
</gene>
<organism evidence="4 5">
    <name type="scientific">Neorhizobium phenanthreniclasticum</name>
    <dbReference type="NCBI Taxonomy" id="3157917"/>
    <lineage>
        <taxon>Bacteria</taxon>
        <taxon>Pseudomonadati</taxon>
        <taxon>Pseudomonadota</taxon>
        <taxon>Alphaproteobacteria</taxon>
        <taxon>Hyphomicrobiales</taxon>
        <taxon>Rhizobiaceae</taxon>
        <taxon>Rhizobium/Agrobacterium group</taxon>
        <taxon>Neorhizobium</taxon>
    </lineage>
</organism>
<feature type="compositionally biased region" description="Basic and acidic residues" evidence="1">
    <location>
        <begin position="149"/>
        <end position="158"/>
    </location>
</feature>
<evidence type="ECO:0000256" key="1">
    <source>
        <dbReference type="SAM" id="MobiDB-lite"/>
    </source>
</evidence>
<dbReference type="Proteomes" id="UP001496627">
    <property type="component" value="Unassembled WGS sequence"/>
</dbReference>
<comment type="caution">
    <text evidence="4">The sequence shown here is derived from an EMBL/GenBank/DDBJ whole genome shotgun (WGS) entry which is preliminary data.</text>
</comment>
<evidence type="ECO:0000313" key="5">
    <source>
        <dbReference type="Proteomes" id="UP001496627"/>
    </source>
</evidence>
<proteinExistence type="predicted"/>
<keyword evidence="5" id="KW-1185">Reference proteome</keyword>
<feature type="signal peptide" evidence="2">
    <location>
        <begin position="1"/>
        <end position="23"/>
    </location>
</feature>
<evidence type="ECO:0000313" key="4">
    <source>
        <dbReference type="EMBL" id="MEQ1409658.1"/>
    </source>
</evidence>
<feature type="region of interest" description="Disordered" evidence="1">
    <location>
        <begin position="135"/>
        <end position="173"/>
    </location>
</feature>
<dbReference type="Pfam" id="PF08239">
    <property type="entry name" value="SH3_3"/>
    <property type="match status" value="1"/>
</dbReference>
<dbReference type="InterPro" id="IPR003646">
    <property type="entry name" value="SH3-like_bac-type"/>
</dbReference>
<feature type="domain" description="SH3b" evidence="3">
    <location>
        <begin position="20"/>
        <end position="87"/>
    </location>
</feature>
<protein>
    <submittedName>
        <fullName evidence="4">SH3 domain-containing protein</fullName>
    </submittedName>
</protein>
<feature type="region of interest" description="Disordered" evidence="1">
    <location>
        <begin position="191"/>
        <end position="263"/>
    </location>
</feature>
<feature type="chain" id="PRO_5047103864" evidence="2">
    <location>
        <begin position="24"/>
        <end position="263"/>
    </location>
</feature>
<name>A0ABV0MCN3_9HYPH</name>
<dbReference type="RefSeq" id="WP_052183104.1">
    <property type="nucleotide sequence ID" value="NZ_JBEAAL010000051.1"/>
</dbReference>
<feature type="compositionally biased region" description="Basic and acidic residues" evidence="1">
    <location>
        <begin position="191"/>
        <end position="250"/>
    </location>
</feature>
<dbReference type="PROSITE" id="PS51781">
    <property type="entry name" value="SH3B"/>
    <property type="match status" value="1"/>
</dbReference>
<dbReference type="Gene3D" id="2.30.30.40">
    <property type="entry name" value="SH3 Domains"/>
    <property type="match status" value="1"/>
</dbReference>
<dbReference type="EMBL" id="JBEAAL010000051">
    <property type="protein sequence ID" value="MEQ1409658.1"/>
    <property type="molecule type" value="Genomic_DNA"/>
</dbReference>
<reference evidence="4 5" key="1">
    <citation type="submission" date="2024-05" db="EMBL/GenBank/DDBJ databases">
        <title>Neorhizobium sp. Rsf11, a plant growth promoting and heavy metal resistant PAH-degrader.</title>
        <authorList>
            <person name="Golubev S.N."/>
            <person name="Muratova A.Y."/>
            <person name="Markelova M.I."/>
        </authorList>
    </citation>
    <scope>NUCLEOTIDE SEQUENCE [LARGE SCALE GENOMIC DNA]</scope>
    <source>
        <strain evidence="4 5">Rsf11</strain>
    </source>
</reference>
<evidence type="ECO:0000256" key="2">
    <source>
        <dbReference type="SAM" id="SignalP"/>
    </source>
</evidence>
<keyword evidence="2" id="KW-0732">Signal</keyword>
<evidence type="ECO:0000259" key="3">
    <source>
        <dbReference type="PROSITE" id="PS51781"/>
    </source>
</evidence>